<accession>A0ABS8TC09</accession>
<protein>
    <submittedName>
        <fullName evidence="1">Uncharacterized protein</fullName>
    </submittedName>
</protein>
<evidence type="ECO:0000313" key="1">
    <source>
        <dbReference type="EMBL" id="MCD7468927.1"/>
    </source>
</evidence>
<gene>
    <name evidence="1" type="ORF">HAX54_007481</name>
</gene>
<dbReference type="EMBL" id="JACEIK010001383">
    <property type="protein sequence ID" value="MCD7468927.1"/>
    <property type="molecule type" value="Genomic_DNA"/>
</dbReference>
<keyword evidence="2" id="KW-1185">Reference proteome</keyword>
<organism evidence="1 2">
    <name type="scientific">Datura stramonium</name>
    <name type="common">Jimsonweed</name>
    <name type="synonym">Common thornapple</name>
    <dbReference type="NCBI Taxonomy" id="4076"/>
    <lineage>
        <taxon>Eukaryota</taxon>
        <taxon>Viridiplantae</taxon>
        <taxon>Streptophyta</taxon>
        <taxon>Embryophyta</taxon>
        <taxon>Tracheophyta</taxon>
        <taxon>Spermatophyta</taxon>
        <taxon>Magnoliopsida</taxon>
        <taxon>eudicotyledons</taxon>
        <taxon>Gunneridae</taxon>
        <taxon>Pentapetalae</taxon>
        <taxon>asterids</taxon>
        <taxon>lamiids</taxon>
        <taxon>Solanales</taxon>
        <taxon>Solanaceae</taxon>
        <taxon>Solanoideae</taxon>
        <taxon>Datureae</taxon>
        <taxon>Datura</taxon>
    </lineage>
</organism>
<evidence type="ECO:0000313" key="2">
    <source>
        <dbReference type="Proteomes" id="UP000823775"/>
    </source>
</evidence>
<name>A0ABS8TC09_DATST</name>
<comment type="caution">
    <text evidence="1">The sequence shown here is derived from an EMBL/GenBank/DDBJ whole genome shotgun (WGS) entry which is preliminary data.</text>
</comment>
<reference evidence="1 2" key="1">
    <citation type="journal article" date="2021" name="BMC Genomics">
        <title>Datura genome reveals duplications of psychoactive alkaloid biosynthetic genes and high mutation rate following tissue culture.</title>
        <authorList>
            <person name="Rajewski A."/>
            <person name="Carter-House D."/>
            <person name="Stajich J."/>
            <person name="Litt A."/>
        </authorList>
    </citation>
    <scope>NUCLEOTIDE SEQUENCE [LARGE SCALE GENOMIC DNA]</scope>
    <source>
        <strain evidence="1">AR-01</strain>
    </source>
</reference>
<sequence length="137" mass="15799">MKISLLRHPMRLILSNNPIPMHIDPFIANLLVNPVRDVLGNPNKWNIFLWGDINFLAPHYLIDDKQGIMFTRPLCLRMCSEPHKRHKTLASTHRKVGFQGFSENLPIPSLELLVNIRKVSLERVDIEMGLFVIARSP</sequence>
<dbReference type="Proteomes" id="UP000823775">
    <property type="component" value="Unassembled WGS sequence"/>
</dbReference>
<proteinExistence type="predicted"/>